<feature type="region of interest" description="Disordered" evidence="2">
    <location>
        <begin position="181"/>
        <end position="200"/>
    </location>
</feature>
<dbReference type="SMART" id="SM00060">
    <property type="entry name" value="FN3"/>
    <property type="match status" value="26"/>
</dbReference>
<name>A0A2A2KS40_9BILA</name>
<feature type="compositionally biased region" description="Basic and acidic residues" evidence="2">
    <location>
        <begin position="3221"/>
        <end position="3233"/>
    </location>
</feature>
<keyword evidence="1" id="KW-0677">Repeat</keyword>
<feature type="region of interest" description="Disordered" evidence="2">
    <location>
        <begin position="3413"/>
        <end position="3458"/>
    </location>
</feature>
<dbReference type="Pfam" id="PF00041">
    <property type="entry name" value="fn3"/>
    <property type="match status" value="19"/>
</dbReference>
<feature type="domain" description="Fibronectin type-III" evidence="3">
    <location>
        <begin position="2107"/>
        <end position="2201"/>
    </location>
</feature>
<feature type="domain" description="Fibronectin type-III" evidence="3">
    <location>
        <begin position="342"/>
        <end position="440"/>
    </location>
</feature>
<feature type="domain" description="Fibronectin type-III" evidence="3">
    <location>
        <begin position="756"/>
        <end position="851"/>
    </location>
</feature>
<dbReference type="SUPFAM" id="SSF49265">
    <property type="entry name" value="Fibronectin type III"/>
    <property type="match status" value="15"/>
</dbReference>
<feature type="domain" description="Fibronectin type-III" evidence="3">
    <location>
        <begin position="1792"/>
        <end position="1893"/>
    </location>
</feature>
<feature type="compositionally biased region" description="Low complexity" evidence="2">
    <location>
        <begin position="3354"/>
        <end position="3375"/>
    </location>
</feature>
<keyword evidence="5" id="KW-1185">Reference proteome</keyword>
<dbReference type="FunFam" id="2.60.40.10:FF:002658">
    <property type="entry name" value="Myotactin form A"/>
    <property type="match status" value="1"/>
</dbReference>
<feature type="domain" description="Fibronectin type-III" evidence="3">
    <location>
        <begin position="1482"/>
        <end position="1581"/>
    </location>
</feature>
<dbReference type="Proteomes" id="UP000218231">
    <property type="component" value="Unassembled WGS sequence"/>
</dbReference>
<feature type="domain" description="Fibronectin type-III" evidence="3">
    <location>
        <begin position="856"/>
        <end position="948"/>
    </location>
</feature>
<feature type="domain" description="Fibronectin type-III" evidence="3">
    <location>
        <begin position="1389"/>
        <end position="1481"/>
    </location>
</feature>
<dbReference type="PANTHER" id="PTHR46957:SF3">
    <property type="entry name" value="CYTOKINE RECEPTOR"/>
    <property type="match status" value="1"/>
</dbReference>
<dbReference type="FunFam" id="2.60.40.10:FF:002076">
    <property type="entry name" value="Myotactin form A"/>
    <property type="match status" value="1"/>
</dbReference>
<dbReference type="STRING" id="2018661.A0A2A2KS40"/>
<dbReference type="PROSITE" id="PS50853">
    <property type="entry name" value="FN3"/>
    <property type="match status" value="23"/>
</dbReference>
<dbReference type="OrthoDB" id="5969272at2759"/>
<feature type="region of interest" description="Disordered" evidence="2">
    <location>
        <begin position="3306"/>
        <end position="3393"/>
    </location>
</feature>
<feature type="domain" description="Fibronectin type-III" evidence="3">
    <location>
        <begin position="1586"/>
        <end position="1679"/>
    </location>
</feature>
<feature type="domain" description="Fibronectin type-III" evidence="3">
    <location>
        <begin position="1898"/>
        <end position="1991"/>
    </location>
</feature>
<feature type="region of interest" description="Disordered" evidence="2">
    <location>
        <begin position="3261"/>
        <end position="3294"/>
    </location>
</feature>
<feature type="region of interest" description="Disordered" evidence="2">
    <location>
        <begin position="836"/>
        <end position="863"/>
    </location>
</feature>
<dbReference type="GO" id="GO:0016020">
    <property type="term" value="C:membrane"/>
    <property type="evidence" value="ECO:0007669"/>
    <property type="project" value="UniProtKB-SubCell"/>
</dbReference>
<dbReference type="FunFam" id="2.60.40.10:FF:001900">
    <property type="entry name" value="Myotactin form B"/>
    <property type="match status" value="2"/>
</dbReference>
<feature type="domain" description="Fibronectin type-III" evidence="3">
    <location>
        <begin position="247"/>
        <end position="341"/>
    </location>
</feature>
<feature type="region of interest" description="Disordered" evidence="2">
    <location>
        <begin position="1368"/>
        <end position="1397"/>
    </location>
</feature>
<feature type="compositionally biased region" description="Basic and acidic residues" evidence="2">
    <location>
        <begin position="3440"/>
        <end position="3458"/>
    </location>
</feature>
<protein>
    <recommendedName>
        <fullName evidence="3">Fibronectin type-III domain-containing protein</fullName>
    </recommendedName>
</protein>
<feature type="region of interest" description="Disordered" evidence="2">
    <location>
        <begin position="1878"/>
        <end position="1904"/>
    </location>
</feature>
<feature type="region of interest" description="Disordered" evidence="2">
    <location>
        <begin position="3211"/>
        <end position="3238"/>
    </location>
</feature>
<reference evidence="4 5" key="1">
    <citation type="journal article" date="2017" name="Curr. Biol.">
        <title>Genome architecture and evolution of a unichromosomal asexual nematode.</title>
        <authorList>
            <person name="Fradin H."/>
            <person name="Zegar C."/>
            <person name="Gutwein M."/>
            <person name="Lucas J."/>
            <person name="Kovtun M."/>
            <person name="Corcoran D."/>
            <person name="Baugh L.R."/>
            <person name="Kiontke K."/>
            <person name="Gunsalus K."/>
            <person name="Fitch D.H."/>
            <person name="Piano F."/>
        </authorList>
    </citation>
    <scope>NUCLEOTIDE SEQUENCE [LARGE SCALE GENOMIC DNA]</scope>
    <source>
        <strain evidence="4">PF1309</strain>
    </source>
</reference>
<feature type="domain" description="Fibronectin type-III" evidence="3">
    <location>
        <begin position="442"/>
        <end position="537"/>
    </location>
</feature>
<feature type="compositionally biased region" description="Low complexity" evidence="2">
    <location>
        <begin position="330"/>
        <end position="342"/>
    </location>
</feature>
<evidence type="ECO:0000313" key="4">
    <source>
        <dbReference type="EMBL" id="PAV76816.1"/>
    </source>
</evidence>
<dbReference type="InterPro" id="IPR013783">
    <property type="entry name" value="Ig-like_fold"/>
</dbReference>
<dbReference type="FunFam" id="2.60.40.10:FF:000028">
    <property type="entry name" value="Neuronal cell adhesion molecule"/>
    <property type="match status" value="1"/>
</dbReference>
<dbReference type="PANTHER" id="PTHR46957">
    <property type="entry name" value="CYTOKINE RECEPTOR"/>
    <property type="match status" value="1"/>
</dbReference>
<feature type="domain" description="Fibronectin type-III" evidence="3">
    <location>
        <begin position="1187"/>
        <end position="1280"/>
    </location>
</feature>
<sequence>MDYSQTLTGLQLGHTYYVHIQVLDRNSYVMYVSPEATAKSSCSPPSHPPSHLQVQAADATHVRVNWVIPPQSTWGCADISFEIQADEPRGQAPVTVGGGATSHVFNSAPNQVWSVKIRARNSAGHSAWTPAAQTRTSPGGELIIGPDVTYRQGNPIVTWKSKENAEDLIESFQLEWKTEKDDQWRQHRNPVPFSGSQRPYSVDLGELPKGQSYQVRVVAKDPNRGTAFTSPVISLQTQSNCKPPKRAPSNLQVSPIGPTQIRLQWTPLPEHEWSCDRLWYVVKYTTQRNSGYKNLTNGENYVVFDSEPYTQWNFQVQAANPGGESEWANAGQAQTQTTAPGPVSDMRVQPMGADTLQISWRPPVNPNGLITSYEITYQLVSRGMCDNNQDAPRTVSISGTSYVLNGLYPHSRYRVGVAAKTQLAGERVSQEIQTDQAAPGGSPVYLRIDDVKETEATVSWQAPPCLQTNGEITEYEYEVTPADSRYTVQKTANNIRGTRAHITNLQPQTRYNVKVRAYTARGPGPWSQDLIVQTTSSGNVQAPPYVKVVNTGADNAHLLWQSPYPNPGYIDKYKCRYAPTGTQQYQEKQFPAVSPCQQQILQQQRLPPTPPGARVHCGRIDNLRNEQSYDFQVAAHVQNQGWSPYSQPERTVVSDAAIDVTSVTKTGGTDRSLNIAWDVREQDKTRVTAFRIIVTPMDNSDRPQTFNVDRATYQYRIDNLRPRTTYNVTVSAATQKMICGGRATIMATDATPLMALTVAPRIIAEHPTSITIEWDYRNREAGGFIIDYRIEGGAWQQYPRRVPANPSQVTYQGTVDGLPTNTVVDLRVRVVSQTNEISPPSPEVRGRTKCSAPTQPPQGIRLDSPSINEVRVSWTRPPKQTWMCDQLDVEIAYRKGNEPEKTIRVPGDQTEYTFPAEPNQKWVVKLKATNQMGSSPWSPEVSLTTRQGAPGSVRDLRAKALSPNEVHVSWLAPLPPSAPPLNLQLAYALERSLAFQWEPVDCSQRHGHIVNYEYEILGQDDWAKLERQIANTSEQRVTIDGLTPYTKYVVRVKAYNSVGGGPNTENLDVMTAKANAPLPPQDLVVAQEGPDFWMVSWLPPYPPYGPHDAHKIRYQLLGTDKWVEVEKMIGDPALKCPTESPRFCFNATGLESGSQYKVQVATRIEGGSFGPWSKHVIANTLKVLPDAPGSIHLIEKTDHSLHIRWTPPNDPKGEITQYRLSIVSLDDANDRKRTYTVDHPTLTYLFDDLNPETRYNISIAAGTKRGFGNEIWTAYSTDPFNIPVLIRAPQVTPDGAHALDIEWNGVMDPKNRVKEYVIEIRTQDSNIWSEVGGKTPHDPVKRTYLKKVDKLDADTLYIVRIKVVDKKDRVGEPSPEAQGRTGCAPPSSPPSNINLASPTNTQVKISWQAPPQSTWRCSNIRYRIEYVTGDGQRKQIDEPSTSIEHLFDSEPNTKWIVKIQTVNDAGESPWSKELTITTAEGPPGKVTGIITTPKGPKEIEVTWKKPTDTNGVITGYTVSYRLKSIGECGPRSGVPIEKHVRNEKQLLEDLIPDATYEIWITAHTTMAGPQSEVVTETTEEAIPTGAPLNVRVSGVTSNRADVTWAQPECEQRNGRIIDYAYELTTTNKWGENKTGNNAAERLTLDELTPFTEYKIRVAAINSVGQGPFTDWVSFTTQSCAPGPPTDLKEEGVSEHAIETSWLPPYPPNGNIDFYKIRYTLSGEANYKEVRVDVDRLECSDAAKKNRLCYRVADLEPEQEYTIQVAARTDNGHWSDWSDELTAKTEKQTIPVLERELEVIDTKPNSITLRWEGLSNDQAVHVVGYVLEYKSEADDSEWAEYNGVVKHRKNNNEYKVTVKDLETATLYFFRLKVVGKNDKRGAPGPETKASTSCGKPEEPPSDLQAESIDFDTVKLTWKNPAEDTWKCDAVAIVIEYVNTTSKGNWTIEIDAPTELIIPTAPGTKWEFRAKTQTVEDSGKPQSSRWSDKVKLLTTALPGEIFVTVEPTGPREALLTWALPEKDSKWNYGVDITYRLKQLGGCNEKATGSHEPVTKLNVQEKQVVLDGLVPGSLYEVVVTPRRPPSLHSSIVSPKTVRTFRTHSDVPTGPPQNLQNTARKDTELGFKWEAPECIHQNGNVTQYEYVLVGMDEWNKGTREGVTPRLNAVIDQLMPGSLYSIKVRAYTAEGPGPWSDDVEAKTTGSVCGLPRELSTVLTRSNQIQLTWLPPYPEKSQVIAYRVRYALSADDPNPTELELSADELSCSGYKSSIITPTHLCATIKDVKPATTYRVQVQAQCASGDWGDWSDEYFTTTRPSDEPFTGGSLKLLSAGHDNLRVKWTPPDVIGQSIDNYDLSISVASELDQNPKKFSVPASELEYHFRELSPVTQYNVTVQGLQEGKRLWFISNIFPTTDIGDSTLPIPPPTDLHLIEKSHTMLHVRWEPPEIFDPELQELVTHYRVTIAPFDPHSRKLGQQKNYTVQVPGTTMKFEGLTPRTIYNITVRAGTNSGYGEVLWGVYSTLAPGERHILRLRDRTPTTLTVEWEPVWGKSHSGYTLTAYTLQSVFPHVRLHQLKSFDVDASETHYVIRGLHPSTVYNVTLRPKDHNEHAWGAYATLPPGWFLVKNLKQCDRTNFAVSMSWEPIEMDMATHYQVRYLRLKDRDENWVIESEKEAKELLCPKDGCGRLCYLVFNLPHPPTDYVFQVRAKVDGEWNRWKSAPKKMITSDSIEVKRACCIVPPPYFVENIGSPGTYWEVDISPAATENNVTRYYVVVDARDPPGDTNWTELTDKVTADGMKLPYYVGASFNRETLTEPRKVRIGDGTVIGGYLNYPLIKGKKYNYEVYTIWNVTGAPLVGRLRDVRETWWRRVPWYCFVALAIICLLLLLCLCWLCCLANLPISDSRMAVVVAASAAPPPSSAHSPLLLSSLVSPRMRVVVFRRYRARKDHMRRVTNGAHQPLLDEEKDAMAANLRSLEARLDHMKGDFDRKGRGDFEDGYIKGYKDANKLDSNAARRRMDQDGKDDRFNEGYVKGLKDAGMTGMTTSMHNLAQRGAGGGYSTGFMQGYKDGNAGVFGDKVTPTMIARLDEQYPGQDDFKQGYVDGFREGATSRTGDKRGFEDSRRLQQSLTELTERLTSLERTKGDEIHSTKIYHVYNQQPELTGYSSTGQQLAHELEELSTSRRSTLRRHYTPGDYLKYDAEEGYNSLGRNRRSLSASALGRGESSFERGETLERSRHASQMGSSYITRAAAASNQGTDTYAKRYNYRSRSDVGSPRRYASTTLLDGSRPGPSTPHARRDALSTLQRELDTLSRSPDRSTPRGYTSDTPYDSVRSKARGYSNYDYDSFQSRQQKESRSSTSAAQAASTGGPAGQSSSATHVIKQSTGTSKHGADDGKWADDLIEIVSEPMSKTLERMRKYSNSAANVEAQSSSGAAAGGGDEVVETKYQRHYKEEHSSGGAP</sequence>
<feature type="domain" description="Fibronectin type-III" evidence="3">
    <location>
        <begin position="979"/>
        <end position="1074"/>
    </location>
</feature>
<dbReference type="EMBL" id="LIAE01007805">
    <property type="protein sequence ID" value="PAV76816.1"/>
    <property type="molecule type" value="Genomic_DNA"/>
</dbReference>
<dbReference type="PRINTS" id="PR00014">
    <property type="entry name" value="FNTYPEIII"/>
</dbReference>
<feature type="domain" description="Fibronectin type-III" evidence="3">
    <location>
        <begin position="1683"/>
        <end position="1787"/>
    </location>
</feature>
<dbReference type="InterPro" id="IPR050713">
    <property type="entry name" value="RTP_Phos/Ushers"/>
</dbReference>
<dbReference type="Gene3D" id="2.60.40.10">
    <property type="entry name" value="Immunoglobulins"/>
    <property type="match status" value="26"/>
</dbReference>
<feature type="domain" description="Fibronectin type-III" evidence="3">
    <location>
        <begin position="656"/>
        <end position="754"/>
    </location>
</feature>
<feature type="domain" description="Fibronectin type-III" evidence="3">
    <location>
        <begin position="48"/>
        <end position="139"/>
    </location>
</feature>
<evidence type="ECO:0000256" key="2">
    <source>
        <dbReference type="SAM" id="MobiDB-lite"/>
    </source>
</evidence>
<dbReference type="FunFam" id="2.60.40.10:FF:002270">
    <property type="entry name" value="Myotactin form B"/>
    <property type="match status" value="1"/>
</dbReference>
<evidence type="ECO:0000313" key="5">
    <source>
        <dbReference type="Proteomes" id="UP000218231"/>
    </source>
</evidence>
<evidence type="ECO:0000259" key="3">
    <source>
        <dbReference type="PROSITE" id="PS50853"/>
    </source>
</evidence>
<comment type="caution">
    <text evidence="4">The sequence shown here is derived from an EMBL/GenBank/DDBJ whole genome shotgun (WGS) entry which is preliminary data.</text>
</comment>
<accession>A0A2A2KS40</accession>
<feature type="region of interest" description="Disordered" evidence="2">
    <location>
        <begin position="322"/>
        <end position="344"/>
    </location>
</feature>
<feature type="domain" description="Fibronectin type-III" evidence="3">
    <location>
        <begin position="1995"/>
        <end position="2099"/>
    </location>
</feature>
<feature type="domain" description="Fibronectin type-III" evidence="3">
    <location>
        <begin position="2523"/>
        <end position="2617"/>
    </location>
</feature>
<organism evidence="4 5">
    <name type="scientific">Diploscapter pachys</name>
    <dbReference type="NCBI Taxonomy" id="2018661"/>
    <lineage>
        <taxon>Eukaryota</taxon>
        <taxon>Metazoa</taxon>
        <taxon>Ecdysozoa</taxon>
        <taxon>Nematoda</taxon>
        <taxon>Chromadorea</taxon>
        <taxon>Rhabditida</taxon>
        <taxon>Rhabditina</taxon>
        <taxon>Rhabditomorpha</taxon>
        <taxon>Rhabditoidea</taxon>
        <taxon>Rhabditidae</taxon>
        <taxon>Diploscapter</taxon>
    </lineage>
</organism>
<feature type="compositionally biased region" description="Basic and acidic residues" evidence="2">
    <location>
        <begin position="3306"/>
        <end position="3316"/>
    </location>
</feature>
<feature type="domain" description="Fibronectin type-III" evidence="3">
    <location>
        <begin position="2205"/>
        <end position="2314"/>
    </location>
</feature>
<dbReference type="CDD" id="cd00063">
    <property type="entry name" value="FN3"/>
    <property type="match status" value="24"/>
</dbReference>
<evidence type="ECO:0000256" key="1">
    <source>
        <dbReference type="ARBA" id="ARBA00022737"/>
    </source>
</evidence>
<dbReference type="InterPro" id="IPR003961">
    <property type="entry name" value="FN3_dom"/>
</dbReference>
<dbReference type="InterPro" id="IPR036116">
    <property type="entry name" value="FN3_sf"/>
</dbReference>
<gene>
    <name evidence="4" type="ORF">WR25_25937</name>
</gene>
<feature type="compositionally biased region" description="Polar residues" evidence="2">
    <location>
        <begin position="3416"/>
        <end position="3426"/>
    </location>
</feature>
<proteinExistence type="predicted"/>
<feature type="domain" description="Fibronectin type-III" evidence="3">
    <location>
        <begin position="1285"/>
        <end position="1386"/>
    </location>
</feature>
<feature type="domain" description="Fibronectin type-III" evidence="3">
    <location>
        <begin position="1079"/>
        <end position="1186"/>
    </location>
</feature>
<feature type="domain" description="Fibronectin type-III" evidence="3">
    <location>
        <begin position="2319"/>
        <end position="2415"/>
    </location>
</feature>
<feature type="domain" description="Fibronectin type-III" evidence="3">
    <location>
        <begin position="2421"/>
        <end position="2522"/>
    </location>
</feature>